<comment type="caution">
    <text evidence="1">The sequence shown here is derived from an EMBL/GenBank/DDBJ whole genome shotgun (WGS) entry which is preliminary data.</text>
</comment>
<reference evidence="1 2" key="1">
    <citation type="submission" date="2021-04" db="EMBL/GenBank/DDBJ databases">
        <authorList>
            <person name="Rodrigo-Torres L."/>
            <person name="Arahal R. D."/>
            <person name="Lucena T."/>
        </authorList>
    </citation>
    <scope>NUCLEOTIDE SEQUENCE [LARGE SCALE GENOMIC DNA]</scope>
    <source>
        <strain evidence="1 2">CECT 9623</strain>
    </source>
</reference>
<keyword evidence="2" id="KW-1185">Reference proteome</keyword>
<protein>
    <submittedName>
        <fullName evidence="1">Uncharacterized protein</fullName>
    </submittedName>
</protein>
<name>A0ABM8UKT8_9BACT</name>
<sequence length="257" mass="29134">MKLDIQFEMLRENAIAETYELFGPRYLLLALDLSEAIGKIDAEIKFYLAFVLKDYKDLILAGERQRVIDECIKDHDEWMKEVNAIRVDDELGARQNDMSFRGGNQTANDYCLEVFLAKLNLACAGAVRALESVSNDVKLDQQRSMRTESEFVDFLNPRGRSLMPFILKNYKNSRPAEVAKLLFAMSDLSCLEISMPGTGHQDNLHTALSNLLGDIGSRTGLNSALNRYNNPSAKEEGEVSKTRERIKLFLNSIKEQK</sequence>
<evidence type="ECO:0000313" key="1">
    <source>
        <dbReference type="EMBL" id="CAG5067977.1"/>
    </source>
</evidence>
<gene>
    <name evidence="1" type="ORF">DYBT9623_00705</name>
</gene>
<accession>A0ABM8UKT8</accession>
<organism evidence="1 2">
    <name type="scientific">Dyadobacter linearis</name>
    <dbReference type="NCBI Taxonomy" id="2823330"/>
    <lineage>
        <taxon>Bacteria</taxon>
        <taxon>Pseudomonadati</taxon>
        <taxon>Bacteroidota</taxon>
        <taxon>Cytophagia</taxon>
        <taxon>Cytophagales</taxon>
        <taxon>Spirosomataceae</taxon>
        <taxon>Dyadobacter</taxon>
    </lineage>
</organism>
<dbReference type="Proteomes" id="UP000679725">
    <property type="component" value="Unassembled WGS sequence"/>
</dbReference>
<dbReference type="RefSeq" id="WP_215232103.1">
    <property type="nucleotide sequence ID" value="NZ_CAJRAU010000001.1"/>
</dbReference>
<dbReference type="EMBL" id="CAJRAU010000001">
    <property type="protein sequence ID" value="CAG5067977.1"/>
    <property type="molecule type" value="Genomic_DNA"/>
</dbReference>
<proteinExistence type="predicted"/>
<evidence type="ECO:0000313" key="2">
    <source>
        <dbReference type="Proteomes" id="UP000679725"/>
    </source>
</evidence>